<dbReference type="PANTHER" id="PTHR31448">
    <property type="entry name" value="MYOSIN-BINDING PROTEIN 2"/>
    <property type="match status" value="1"/>
</dbReference>
<dbReference type="InParanoid" id="A0A2G5DPT5"/>
<dbReference type="AlphaFoldDB" id="A0A2G5DPT5"/>
<feature type="region of interest" description="Disordered" evidence="6">
    <location>
        <begin position="438"/>
        <end position="461"/>
    </location>
</feature>
<dbReference type="InterPro" id="IPR007656">
    <property type="entry name" value="GTD-bd"/>
</dbReference>
<evidence type="ECO:0000313" key="10">
    <source>
        <dbReference type="Proteomes" id="UP000230069"/>
    </source>
</evidence>
<evidence type="ECO:0000256" key="5">
    <source>
        <dbReference type="SAM" id="Coils"/>
    </source>
</evidence>
<accession>A0A2G5DPT5</accession>
<dbReference type="Pfam" id="PF04576">
    <property type="entry name" value="Zein-binding"/>
    <property type="match status" value="1"/>
</dbReference>
<evidence type="ECO:0000256" key="7">
    <source>
        <dbReference type="SAM" id="Phobius"/>
    </source>
</evidence>
<reference evidence="9 10" key="1">
    <citation type="submission" date="2017-09" db="EMBL/GenBank/DDBJ databases">
        <title>WGS assembly of Aquilegia coerulea Goldsmith.</title>
        <authorList>
            <person name="Hodges S."/>
            <person name="Kramer E."/>
            <person name="Nordborg M."/>
            <person name="Tomkins J."/>
            <person name="Borevitz J."/>
            <person name="Derieg N."/>
            <person name="Yan J."/>
            <person name="Mihaltcheva S."/>
            <person name="Hayes R.D."/>
            <person name="Rokhsar D."/>
        </authorList>
    </citation>
    <scope>NUCLEOTIDE SEQUENCE [LARGE SCALE GENOMIC DNA]</scope>
    <source>
        <strain evidence="10">cv. Goldsmith</strain>
    </source>
</reference>
<sequence length="922" mass="102467">MATRRTKSLRVLEYSEGFKAGLSSAVLEWLLIFLLFVNALFSYLVTKFARFCKLKIPCILCSRLDHVFGNEKPGFYRDLVCGAHKLEISSLVFCHVHDKLADVHGICEGCLFSFATEKKSNSETYRSLVGKLGIDHEFFVDKDPLRKQYLLDSTSESHCSCCNESWKARPYTNRLPPKKSFGSELAKIDLRLPGSVGRSGFSLLDGLKKRRAHMRDRGIDPLSHIGYSELKITSDSESEVPFSDDDDASALVREANNFKEEFVARSGQPKPCSAVTNSSLKASHERLVPNKLIDLSSAPVPSLLVPREHNEVGEPHHLTSSTSAISVGYGLEELNWQQFEQKPRFPALSDLISLHDIPSQSITIDAGVEVSKENSNINGIGDLLQKSQTENGGASKSDTGFIPEAGQGLEKDQVVEVPQDTTYVGHLSSIESGEASISSSVSTNVTGPELKTNEALNNPGPSTVNVVEQSDTQKLAVGNKGVQPSSLFAEQYTIKDSMKVNEELKLLLSQISATRGSEPSGNDMSPRVHGLREEFKIPDASSSTGLETLQKRISIERNESCCESLDGSTVSEIEGESLVDRMKRQIEYDRKCLSALYKELDEERNASAVAANQAMAMITRLQEEKAALHMEALQYLRMMEEQAEYDVEALQKANDLLAEREKEIQDLEADLDYYRIKYADEEMEETLPEPQNYKVANMGMERSDLSSTENKTNGACNLQIIKISEDNNKPEKTEAVPSNNHMSITKGSFLNFEDERLYISQCLKKLEKKLNLCSENGVYTNICNGVHSGKEHGLNDREEAHLNMEEDETSVRKDSCLSRGGSPAQERSSPSAGEPQSDPQGKHHFEGADASTITPTDLVSLENEVLDLNERLETLEADRDFLEHTINSLYSGDEGVKFVQEIAHHLHELRRIGIRRREKGVA</sequence>
<dbReference type="EMBL" id="KZ305034">
    <property type="protein sequence ID" value="PIA45257.1"/>
    <property type="molecule type" value="Genomic_DNA"/>
</dbReference>
<gene>
    <name evidence="9" type="ORF">AQUCO_01700650v1</name>
</gene>
<evidence type="ECO:0000256" key="2">
    <source>
        <dbReference type="ARBA" id="ARBA00022692"/>
    </source>
</evidence>
<feature type="compositionally biased region" description="Basic and acidic residues" evidence="6">
    <location>
        <begin position="802"/>
        <end position="816"/>
    </location>
</feature>
<organism evidence="9 10">
    <name type="scientific">Aquilegia coerulea</name>
    <name type="common">Rocky mountain columbine</name>
    <dbReference type="NCBI Taxonomy" id="218851"/>
    <lineage>
        <taxon>Eukaryota</taxon>
        <taxon>Viridiplantae</taxon>
        <taxon>Streptophyta</taxon>
        <taxon>Embryophyta</taxon>
        <taxon>Tracheophyta</taxon>
        <taxon>Spermatophyta</taxon>
        <taxon>Magnoliopsida</taxon>
        <taxon>Ranunculales</taxon>
        <taxon>Ranunculaceae</taxon>
        <taxon>Thalictroideae</taxon>
        <taxon>Aquilegia</taxon>
    </lineage>
</organism>
<comment type="subcellular location">
    <subcellularLocation>
        <location evidence="1">Membrane</location>
        <topology evidence="1">Single-pass membrane protein</topology>
    </subcellularLocation>
</comment>
<keyword evidence="4 7" id="KW-0472">Membrane</keyword>
<keyword evidence="10" id="KW-1185">Reference proteome</keyword>
<protein>
    <recommendedName>
        <fullName evidence="8">GTD-binding domain-containing protein</fullName>
    </recommendedName>
</protein>
<feature type="transmembrane region" description="Helical" evidence="7">
    <location>
        <begin position="21"/>
        <end position="45"/>
    </location>
</feature>
<dbReference type="GO" id="GO:0080115">
    <property type="term" value="F:myosin XI tail binding"/>
    <property type="evidence" value="ECO:0007669"/>
    <property type="project" value="UniProtKB-ARBA"/>
</dbReference>
<evidence type="ECO:0000259" key="8">
    <source>
        <dbReference type="PROSITE" id="PS51775"/>
    </source>
</evidence>
<dbReference type="STRING" id="218851.A0A2G5DPT5"/>
<feature type="coiled-coil region" evidence="5">
    <location>
        <begin position="858"/>
        <end position="885"/>
    </location>
</feature>
<evidence type="ECO:0000256" key="6">
    <source>
        <dbReference type="SAM" id="MobiDB-lite"/>
    </source>
</evidence>
<feature type="coiled-coil region" evidence="5">
    <location>
        <begin position="611"/>
        <end position="684"/>
    </location>
</feature>
<feature type="domain" description="GTD-binding" evidence="8">
    <location>
        <begin position="577"/>
        <end position="675"/>
    </location>
</feature>
<dbReference type="PANTHER" id="PTHR31448:SF32">
    <property type="entry name" value="MYOSIN-BINDING PROTEIN 1"/>
    <property type="match status" value="1"/>
</dbReference>
<evidence type="ECO:0000256" key="4">
    <source>
        <dbReference type="ARBA" id="ARBA00023136"/>
    </source>
</evidence>
<name>A0A2G5DPT5_AQUCA</name>
<keyword evidence="2 7" id="KW-0812">Transmembrane</keyword>
<dbReference type="Proteomes" id="UP000230069">
    <property type="component" value="Unassembled WGS sequence"/>
</dbReference>
<keyword evidence="5" id="KW-0175">Coiled coil</keyword>
<dbReference type="InterPro" id="IPR039306">
    <property type="entry name" value="MYOB"/>
</dbReference>
<evidence type="ECO:0000256" key="3">
    <source>
        <dbReference type="ARBA" id="ARBA00022989"/>
    </source>
</evidence>
<dbReference type="PROSITE" id="PS51775">
    <property type="entry name" value="GTD_BINDING"/>
    <property type="match status" value="1"/>
</dbReference>
<dbReference type="FunCoup" id="A0A2G5DPT5">
    <property type="interactions" value="349"/>
</dbReference>
<proteinExistence type="predicted"/>
<dbReference type="GO" id="GO:0016020">
    <property type="term" value="C:membrane"/>
    <property type="evidence" value="ECO:0007669"/>
    <property type="project" value="UniProtKB-SubCell"/>
</dbReference>
<dbReference type="OrthoDB" id="1047602at2759"/>
<keyword evidence="3 7" id="KW-1133">Transmembrane helix</keyword>
<evidence type="ECO:0000256" key="1">
    <source>
        <dbReference type="ARBA" id="ARBA00004167"/>
    </source>
</evidence>
<evidence type="ECO:0000313" key="9">
    <source>
        <dbReference type="EMBL" id="PIA45257.1"/>
    </source>
</evidence>
<feature type="region of interest" description="Disordered" evidence="6">
    <location>
        <begin position="802"/>
        <end position="856"/>
    </location>
</feature>